<dbReference type="InterPro" id="IPR001926">
    <property type="entry name" value="TrpB-like_PALP"/>
</dbReference>
<gene>
    <name evidence="5" type="ORF">ACFQ1O_12355</name>
</gene>
<dbReference type="InterPro" id="IPR027278">
    <property type="entry name" value="ACCD_DCysDesulf"/>
</dbReference>
<evidence type="ECO:0000313" key="5">
    <source>
        <dbReference type="EMBL" id="MFD0964798.1"/>
    </source>
</evidence>
<comment type="cofactor">
    <cofactor evidence="1">
        <name>pyridoxal 5'-phosphate</name>
        <dbReference type="ChEBI" id="CHEBI:597326"/>
    </cofactor>
</comment>
<comment type="caution">
    <text evidence="5">The sequence shown here is derived from an EMBL/GenBank/DDBJ whole genome shotgun (WGS) entry which is preliminary data.</text>
</comment>
<dbReference type="PANTHER" id="PTHR43780">
    <property type="entry name" value="1-AMINOCYCLOPROPANE-1-CARBOXYLATE DEAMINASE-RELATED"/>
    <property type="match status" value="1"/>
</dbReference>
<keyword evidence="6" id="KW-1185">Reference proteome</keyword>
<organism evidence="5 6">
    <name type="scientific">Pseudofulvibacter geojedonensis</name>
    <dbReference type="NCBI Taxonomy" id="1123758"/>
    <lineage>
        <taxon>Bacteria</taxon>
        <taxon>Pseudomonadati</taxon>
        <taxon>Bacteroidota</taxon>
        <taxon>Flavobacteriia</taxon>
        <taxon>Flavobacteriales</taxon>
        <taxon>Flavobacteriaceae</taxon>
        <taxon>Pseudofulvibacter</taxon>
    </lineage>
</organism>
<evidence type="ECO:0000256" key="3">
    <source>
        <dbReference type="ARBA" id="ARBA00022898"/>
    </source>
</evidence>
<keyword evidence="3" id="KW-0663">Pyridoxal phosphate</keyword>
<evidence type="ECO:0000259" key="4">
    <source>
        <dbReference type="Pfam" id="PF00291"/>
    </source>
</evidence>
<sequence length="300" mass="34064">MSFKGVNNVIRGNLNTVRLSVKRDDLLGKGISGNKFRKLKYNLCEVNRLKISKVLTFGGAYSNHIYAASFVKKLYGIDVIGVVRGEELKSKIHDNPTLLKAQENGMQFHFVTREEYRRRKDQAYINTLRKRFGCFYLLPEGGTNSLAIKGCEEILDTEDKKYDYVCCPVGTGGTMAGLINSSKENQEIIGFSALKGDFLKKDITQLTNKTNWQLQTDYHFGGYAKINRELVDFINEFKRDTGILLDPIYNGKMMFGIYDLIKKEYFPKNRSILAIHTGGLQAIEGMNKLLLKKGMPLINI</sequence>
<dbReference type="PANTHER" id="PTHR43780:SF2">
    <property type="entry name" value="1-AMINOCYCLOPROPANE-1-CARBOXYLATE DEAMINASE-RELATED"/>
    <property type="match status" value="1"/>
</dbReference>
<accession>A0ABW3I4I8</accession>
<dbReference type="InterPro" id="IPR036052">
    <property type="entry name" value="TrpB-like_PALP_sf"/>
</dbReference>
<evidence type="ECO:0000313" key="6">
    <source>
        <dbReference type="Proteomes" id="UP001596997"/>
    </source>
</evidence>
<dbReference type="EMBL" id="JBHTJM010000010">
    <property type="protein sequence ID" value="MFD0964798.1"/>
    <property type="molecule type" value="Genomic_DNA"/>
</dbReference>
<proteinExistence type="inferred from homology"/>
<reference evidence="6" key="1">
    <citation type="journal article" date="2019" name="Int. J. Syst. Evol. Microbiol.">
        <title>The Global Catalogue of Microorganisms (GCM) 10K type strain sequencing project: providing services to taxonomists for standard genome sequencing and annotation.</title>
        <authorList>
            <consortium name="The Broad Institute Genomics Platform"/>
            <consortium name="The Broad Institute Genome Sequencing Center for Infectious Disease"/>
            <person name="Wu L."/>
            <person name="Ma J."/>
        </authorList>
    </citation>
    <scope>NUCLEOTIDE SEQUENCE [LARGE SCALE GENOMIC DNA]</scope>
    <source>
        <strain evidence="6">CCUG 62114</strain>
    </source>
</reference>
<dbReference type="Gene3D" id="3.40.50.1100">
    <property type="match status" value="2"/>
</dbReference>
<comment type="similarity">
    <text evidence="2">Belongs to the ACC deaminase/D-cysteine desulfhydrase family.</text>
</comment>
<protein>
    <submittedName>
        <fullName evidence="5">1-aminocyclopropane-1-carboxylate deaminase/D-cysteine desulfhydrase</fullName>
    </submittedName>
</protein>
<name>A0ABW3I4I8_9FLAO</name>
<dbReference type="RefSeq" id="WP_377716345.1">
    <property type="nucleotide sequence ID" value="NZ_JBHTJM010000010.1"/>
</dbReference>
<dbReference type="Proteomes" id="UP001596997">
    <property type="component" value="Unassembled WGS sequence"/>
</dbReference>
<evidence type="ECO:0000256" key="1">
    <source>
        <dbReference type="ARBA" id="ARBA00001933"/>
    </source>
</evidence>
<dbReference type="Pfam" id="PF00291">
    <property type="entry name" value="PALP"/>
    <property type="match status" value="1"/>
</dbReference>
<evidence type="ECO:0000256" key="2">
    <source>
        <dbReference type="ARBA" id="ARBA00008639"/>
    </source>
</evidence>
<feature type="domain" description="Tryptophan synthase beta chain-like PALP" evidence="4">
    <location>
        <begin position="17"/>
        <end position="278"/>
    </location>
</feature>
<dbReference type="SUPFAM" id="SSF53686">
    <property type="entry name" value="Tryptophan synthase beta subunit-like PLP-dependent enzymes"/>
    <property type="match status" value="1"/>
</dbReference>
<dbReference type="PIRSF" id="PIRSF006278">
    <property type="entry name" value="ACCD_DCysDesulf"/>
    <property type="match status" value="1"/>
</dbReference>